<dbReference type="InterPro" id="IPR051054">
    <property type="entry name" value="SorC_transcr_regulators"/>
</dbReference>
<evidence type="ECO:0000313" key="7">
    <source>
        <dbReference type="EMBL" id="OBZ97394.1"/>
    </source>
</evidence>
<gene>
    <name evidence="7" type="ORF">ADU59_01265</name>
</gene>
<dbReference type="GO" id="GO:0030246">
    <property type="term" value="F:carbohydrate binding"/>
    <property type="evidence" value="ECO:0007669"/>
    <property type="project" value="InterPro"/>
</dbReference>
<evidence type="ECO:0000256" key="4">
    <source>
        <dbReference type="ARBA" id="ARBA00023163"/>
    </source>
</evidence>
<dbReference type="Proteomes" id="UP000093111">
    <property type="component" value="Plasmid pF5.1b"/>
</dbReference>
<organism evidence="7 8">
    <name type="scientific">Pararhizobium polonicum</name>
    <dbReference type="NCBI Taxonomy" id="1612624"/>
    <lineage>
        <taxon>Bacteria</taxon>
        <taxon>Pseudomonadati</taxon>
        <taxon>Pseudomonadota</taxon>
        <taxon>Alphaproteobacteria</taxon>
        <taxon>Hyphomicrobiales</taxon>
        <taxon>Rhizobiaceae</taxon>
        <taxon>Rhizobium/Agrobacterium group</taxon>
        <taxon>Pararhizobium</taxon>
    </lineage>
</organism>
<keyword evidence="4" id="KW-0804">Transcription</keyword>
<dbReference type="InterPro" id="IPR007324">
    <property type="entry name" value="Sugar-bd_dom_put"/>
</dbReference>
<dbReference type="GO" id="GO:0003677">
    <property type="term" value="F:DNA binding"/>
    <property type="evidence" value="ECO:0007669"/>
    <property type="project" value="UniProtKB-KW"/>
</dbReference>
<dbReference type="OrthoDB" id="9808171at2"/>
<evidence type="ECO:0000313" key="8">
    <source>
        <dbReference type="Proteomes" id="UP000093111"/>
    </source>
</evidence>
<accession>A0A1C7PCE1</accession>
<comment type="caution">
    <text evidence="7">The sequence shown here is derived from an EMBL/GenBank/DDBJ whole genome shotgun (WGS) entry which is preliminary data.</text>
</comment>
<dbReference type="PANTHER" id="PTHR34294:SF1">
    <property type="entry name" value="TRANSCRIPTIONAL REGULATOR LSRR"/>
    <property type="match status" value="1"/>
</dbReference>
<proteinExistence type="inferred from homology"/>
<protein>
    <submittedName>
        <fullName evidence="7">SmoC-like regulatory protein</fullName>
    </submittedName>
</protein>
<dbReference type="InterPro" id="IPR037171">
    <property type="entry name" value="NagB/RpiA_transferase-like"/>
</dbReference>
<dbReference type="PATRIC" id="fig|1612624.7.peg.266"/>
<evidence type="ECO:0000256" key="5">
    <source>
        <dbReference type="SAM" id="MobiDB-lite"/>
    </source>
</evidence>
<evidence type="ECO:0000256" key="2">
    <source>
        <dbReference type="ARBA" id="ARBA00023015"/>
    </source>
</evidence>
<keyword evidence="8" id="KW-1185">Reference proteome</keyword>
<feature type="compositionally biased region" description="Basic residues" evidence="5">
    <location>
        <begin position="1"/>
        <end position="12"/>
    </location>
</feature>
<geneLocation type="plasmid" evidence="8">
    <name>pf5.1b</name>
</geneLocation>
<sequence>MSFRARNRRMRRTKDEPNEDNWEPPESFAGGREQLLARVAWLYHVEGLTQQEVASELGMHRLKVNRLLARARQDGIVQVSIRSPYVSSPLLEKELVAKFDLRKAVVVPAPVRSDSTPEAVGAGIGQYLNARLSNQMSLGIISGRTFHAALSALEARAIPGLSIVSMIGGLTVKAAMRPYEVAHQLAQIYQAECYYMPAPTYAESKKARDEFLAQSLVQEIMRRAAAVDIAIIGVGRLTEDGVIRAYDLLQEEEMDSLVQAGAVGSFVGWFINKDGTLVDHALNDRVIGLPLDRLKDVPEVVLCGGGIGKAQALAAVLRAGYADVLITDEAAARRLVSSDF</sequence>
<feature type="domain" description="Sugar-binding" evidence="6">
    <location>
        <begin position="89"/>
        <end position="336"/>
    </location>
</feature>
<name>A0A1C7PCE1_9HYPH</name>
<dbReference type="Gene3D" id="3.40.50.1360">
    <property type="match status" value="1"/>
</dbReference>
<keyword evidence="2" id="KW-0805">Transcription regulation</keyword>
<dbReference type="PANTHER" id="PTHR34294">
    <property type="entry name" value="TRANSCRIPTIONAL REGULATOR-RELATED"/>
    <property type="match status" value="1"/>
</dbReference>
<dbReference type="EMBL" id="LGLV01000002">
    <property type="protein sequence ID" value="OBZ97394.1"/>
    <property type="molecule type" value="Genomic_DNA"/>
</dbReference>
<feature type="region of interest" description="Disordered" evidence="5">
    <location>
        <begin position="1"/>
        <end position="28"/>
    </location>
</feature>
<evidence type="ECO:0000259" key="6">
    <source>
        <dbReference type="Pfam" id="PF04198"/>
    </source>
</evidence>
<evidence type="ECO:0000256" key="3">
    <source>
        <dbReference type="ARBA" id="ARBA00023125"/>
    </source>
</evidence>
<dbReference type="InterPro" id="IPR036388">
    <property type="entry name" value="WH-like_DNA-bd_sf"/>
</dbReference>
<evidence type="ECO:0000256" key="1">
    <source>
        <dbReference type="ARBA" id="ARBA00010466"/>
    </source>
</evidence>
<dbReference type="AlphaFoldDB" id="A0A1C7PCE1"/>
<keyword evidence="7" id="KW-0614">Plasmid</keyword>
<dbReference type="SUPFAM" id="SSF100950">
    <property type="entry name" value="NagB/RpiA/CoA transferase-like"/>
    <property type="match status" value="1"/>
</dbReference>
<keyword evidence="3" id="KW-0238">DNA-binding</keyword>
<reference evidence="7 8" key="1">
    <citation type="journal article" date="2016" name="Syst. Appl. Microbiol.">
        <title>Pararhizobium polonicum sp. nov. isolated from tumors on stone fruit rootstocks.</title>
        <authorList>
            <person name="Pulawska J."/>
            <person name="Kuzmanovic N."/>
            <person name="Willems A."/>
            <person name="Pothier J.F."/>
        </authorList>
    </citation>
    <scope>NUCLEOTIDE SEQUENCE [LARGE SCALE GENOMIC DNA]</scope>
    <source>
        <strain evidence="7 8">F5.1</strain>
        <plasmid evidence="7">pF5.1b</plasmid>
    </source>
</reference>
<dbReference type="Gene3D" id="1.10.10.10">
    <property type="entry name" value="Winged helix-like DNA-binding domain superfamily/Winged helix DNA-binding domain"/>
    <property type="match status" value="1"/>
</dbReference>
<dbReference type="Pfam" id="PF04198">
    <property type="entry name" value="Sugar-bind"/>
    <property type="match status" value="1"/>
</dbReference>
<comment type="similarity">
    <text evidence="1">Belongs to the SorC transcriptional regulatory family.</text>
</comment>